<keyword evidence="5" id="KW-0472">Membrane</keyword>
<reference evidence="7 8" key="1">
    <citation type="submission" date="2018-02" db="EMBL/GenBank/DDBJ databases">
        <title>Insights into the biology of acidophilic members of the Acidiferrobacteraceae family derived from comparative genomic analyses.</title>
        <authorList>
            <person name="Issotta F."/>
            <person name="Thyssen C."/>
            <person name="Mena C."/>
            <person name="Moya A."/>
            <person name="Bellenberg S."/>
            <person name="Sproer C."/>
            <person name="Covarrubias P.C."/>
            <person name="Sand W."/>
            <person name="Quatrini R."/>
            <person name="Vera M."/>
        </authorList>
    </citation>
    <scope>NUCLEOTIDE SEQUENCE [LARGE SCALE GENOMIC DNA]</scope>
    <source>
        <strain evidence="8">m-1</strain>
    </source>
</reference>
<protein>
    <submittedName>
        <fullName evidence="7">Cytochrome b/b6 domain-containing protein</fullName>
    </submittedName>
</protein>
<gene>
    <name evidence="7" type="ORF">C4900_09000</name>
</gene>
<dbReference type="EMBL" id="PSYR01000002">
    <property type="protein sequence ID" value="RCN56016.1"/>
    <property type="molecule type" value="Genomic_DNA"/>
</dbReference>
<evidence type="ECO:0000313" key="8">
    <source>
        <dbReference type="Proteomes" id="UP000253250"/>
    </source>
</evidence>
<dbReference type="Pfam" id="PF01292">
    <property type="entry name" value="Ni_hydr_CYTB"/>
    <property type="match status" value="1"/>
</dbReference>
<dbReference type="Gene3D" id="1.20.950.20">
    <property type="entry name" value="Transmembrane di-heme cytochromes, Chain C"/>
    <property type="match status" value="1"/>
</dbReference>
<evidence type="ECO:0000256" key="3">
    <source>
        <dbReference type="ARBA" id="ARBA00022692"/>
    </source>
</evidence>
<keyword evidence="4" id="KW-1133">Transmembrane helix</keyword>
<dbReference type="InterPro" id="IPR016174">
    <property type="entry name" value="Di-haem_cyt_TM"/>
</dbReference>
<evidence type="ECO:0000256" key="5">
    <source>
        <dbReference type="ARBA" id="ARBA00023136"/>
    </source>
</evidence>
<comment type="caution">
    <text evidence="7">The sequence shown here is derived from an EMBL/GenBank/DDBJ whole genome shotgun (WGS) entry which is preliminary data.</text>
</comment>
<evidence type="ECO:0000256" key="1">
    <source>
        <dbReference type="ARBA" id="ARBA00004651"/>
    </source>
</evidence>
<dbReference type="RefSeq" id="WP_065970577.1">
    <property type="nucleotide sequence ID" value="NZ_CP080624.1"/>
</dbReference>
<comment type="subcellular location">
    <subcellularLocation>
        <location evidence="1">Cell membrane</location>
        <topology evidence="1">Multi-pass membrane protein</topology>
    </subcellularLocation>
</comment>
<evidence type="ECO:0000256" key="4">
    <source>
        <dbReference type="ARBA" id="ARBA00022989"/>
    </source>
</evidence>
<sequence>MTEIAMEDTDTRWDLMTRVLHWGLALTISAQLISGLLVADPQTRAFFYFHEWDGLAASAFILLAWMWMYAIQDLGALFPWNRSGMQAVWADICGLFRGKLPPGGRNCIGFASFGHGLGLLAATGMALTGIWIFFIIPGGHGASAASSDFHEYMQISGLHKIISYFVWAYWIGHIGFAILHQIQGAPIFRGIFIGSPDKEGLKQ</sequence>
<feature type="domain" description="Cytochrome b561 bacterial/Ni-hydrogenase" evidence="6">
    <location>
        <begin position="12"/>
        <end position="188"/>
    </location>
</feature>
<dbReference type="GO" id="GO:0005886">
    <property type="term" value="C:plasma membrane"/>
    <property type="evidence" value="ECO:0007669"/>
    <property type="project" value="UniProtKB-SubCell"/>
</dbReference>
<evidence type="ECO:0000256" key="2">
    <source>
        <dbReference type="ARBA" id="ARBA00022475"/>
    </source>
</evidence>
<keyword evidence="2" id="KW-1003">Cell membrane</keyword>
<keyword evidence="8" id="KW-1185">Reference proteome</keyword>
<evidence type="ECO:0000313" key="7">
    <source>
        <dbReference type="EMBL" id="RCN56016.1"/>
    </source>
</evidence>
<dbReference type="Proteomes" id="UP000253250">
    <property type="component" value="Unassembled WGS sequence"/>
</dbReference>
<accession>A0A1C2G1B7</accession>
<dbReference type="OrthoDB" id="5793842at2"/>
<proteinExistence type="predicted"/>
<organism evidence="7 8">
    <name type="scientific">Acidiferrobacter thiooxydans</name>
    <dbReference type="NCBI Taxonomy" id="163359"/>
    <lineage>
        <taxon>Bacteria</taxon>
        <taxon>Pseudomonadati</taxon>
        <taxon>Pseudomonadota</taxon>
        <taxon>Gammaproteobacteria</taxon>
        <taxon>Acidiferrobacterales</taxon>
        <taxon>Acidiferrobacteraceae</taxon>
        <taxon>Acidiferrobacter</taxon>
    </lineage>
</organism>
<dbReference type="AlphaFoldDB" id="A0A1C2G1B7"/>
<keyword evidence="3" id="KW-0812">Transmembrane</keyword>
<dbReference type="SUPFAM" id="SSF81342">
    <property type="entry name" value="Transmembrane di-heme cytochromes"/>
    <property type="match status" value="1"/>
</dbReference>
<dbReference type="GO" id="GO:0022904">
    <property type="term" value="P:respiratory electron transport chain"/>
    <property type="evidence" value="ECO:0007669"/>
    <property type="project" value="InterPro"/>
</dbReference>
<dbReference type="GO" id="GO:0009055">
    <property type="term" value="F:electron transfer activity"/>
    <property type="evidence" value="ECO:0007669"/>
    <property type="project" value="InterPro"/>
</dbReference>
<evidence type="ECO:0000259" key="6">
    <source>
        <dbReference type="Pfam" id="PF01292"/>
    </source>
</evidence>
<name>A0A1C2G1B7_9GAMM</name>
<dbReference type="InterPro" id="IPR011577">
    <property type="entry name" value="Cyt_b561_bac/Ni-Hgenase"/>
</dbReference>